<reference evidence="3" key="1">
    <citation type="submission" date="2016-09" db="EMBL/GenBank/DDBJ databases">
        <authorList>
            <person name="Wibberg D."/>
        </authorList>
    </citation>
    <scope>NUCLEOTIDE SEQUENCE [LARGE SCALE GENOMIC DNA]</scope>
</reference>
<sequence>MMVFGGGSSPMFYAGFGPGHPMLYNEIDQPPSRRDCASRVRRENSDQAVASFAQ</sequence>
<dbReference type="Proteomes" id="UP000184085">
    <property type="component" value="Unassembled WGS sequence"/>
</dbReference>
<organism evidence="2 3">
    <name type="scientific">Donghicola eburneus</name>
    <dbReference type="NCBI Taxonomy" id="393278"/>
    <lineage>
        <taxon>Bacteria</taxon>
        <taxon>Pseudomonadati</taxon>
        <taxon>Pseudomonadota</taxon>
        <taxon>Alphaproteobacteria</taxon>
        <taxon>Rhodobacterales</taxon>
        <taxon>Roseobacteraceae</taxon>
        <taxon>Donghicola</taxon>
    </lineage>
</organism>
<protein>
    <submittedName>
        <fullName evidence="2">Uncharacterized protein</fullName>
    </submittedName>
</protein>
<dbReference type="AlphaFoldDB" id="A0A1M4MY04"/>
<evidence type="ECO:0000313" key="3">
    <source>
        <dbReference type="Proteomes" id="UP000184085"/>
    </source>
</evidence>
<accession>A0A1M4MY04</accession>
<gene>
    <name evidence="2" type="ORF">KARMA_0803</name>
</gene>
<dbReference type="EMBL" id="FMJB01000033">
    <property type="protein sequence ID" value="SCM66624.1"/>
    <property type="molecule type" value="Genomic_DNA"/>
</dbReference>
<name>A0A1M4MY04_9RHOB</name>
<feature type="region of interest" description="Disordered" evidence="1">
    <location>
        <begin position="24"/>
        <end position="54"/>
    </location>
</feature>
<proteinExistence type="predicted"/>
<keyword evidence="3" id="KW-1185">Reference proteome</keyword>
<evidence type="ECO:0000256" key="1">
    <source>
        <dbReference type="SAM" id="MobiDB-lite"/>
    </source>
</evidence>
<feature type="compositionally biased region" description="Basic and acidic residues" evidence="1">
    <location>
        <begin position="31"/>
        <end position="45"/>
    </location>
</feature>
<evidence type="ECO:0000313" key="2">
    <source>
        <dbReference type="EMBL" id="SCM66624.1"/>
    </source>
</evidence>